<dbReference type="GO" id="GO:0016747">
    <property type="term" value="F:acyltransferase activity, transferring groups other than amino-acyl groups"/>
    <property type="evidence" value="ECO:0007669"/>
    <property type="project" value="InterPro"/>
</dbReference>
<dbReference type="InterPro" id="IPR002656">
    <property type="entry name" value="Acyl_transf_3_dom"/>
</dbReference>
<keyword evidence="6 8" id="KW-0472">Membrane</keyword>
<evidence type="ECO:0000256" key="2">
    <source>
        <dbReference type="ARBA" id="ARBA00022475"/>
    </source>
</evidence>
<evidence type="ECO:0000256" key="3">
    <source>
        <dbReference type="ARBA" id="ARBA00022679"/>
    </source>
</evidence>
<feature type="transmembrane region" description="Helical" evidence="8">
    <location>
        <begin position="78"/>
        <end position="98"/>
    </location>
</feature>
<organism evidence="10">
    <name type="scientific">freshwater metagenome</name>
    <dbReference type="NCBI Taxonomy" id="449393"/>
    <lineage>
        <taxon>unclassified sequences</taxon>
        <taxon>metagenomes</taxon>
        <taxon>ecological metagenomes</taxon>
    </lineage>
</organism>
<feature type="transmembrane region" description="Helical" evidence="8">
    <location>
        <begin position="381"/>
        <end position="403"/>
    </location>
</feature>
<dbReference type="PANTHER" id="PTHR23028">
    <property type="entry name" value="ACETYLTRANSFERASE"/>
    <property type="match status" value="1"/>
</dbReference>
<evidence type="ECO:0000313" key="10">
    <source>
        <dbReference type="EMBL" id="KGA14437.1"/>
    </source>
</evidence>
<comment type="caution">
    <text evidence="10">The sequence shown here is derived from an EMBL/GenBank/DDBJ whole genome shotgun (WGS) entry which is preliminary data.</text>
</comment>
<accession>A0A094PTK5</accession>
<dbReference type="PANTHER" id="PTHR23028:SF53">
    <property type="entry name" value="ACYL_TRANSF_3 DOMAIN-CONTAINING PROTEIN"/>
    <property type="match status" value="1"/>
</dbReference>
<dbReference type="Gene3D" id="3.40.50.1110">
    <property type="entry name" value="SGNH hydrolase"/>
    <property type="match status" value="1"/>
</dbReference>
<dbReference type="AlphaFoldDB" id="A0A094PTK5"/>
<sequence>MATTRGIQHIPAIDGLRAIAVTAVIFYHLGFTWIPGGFLGVDLFFVISGYVITRLLLDSIERSGGLDLRGFYKARARRLLPPMIFMIVVTGFYITIWAQDSVRRFITDVPFALTGTINWWLVAKEQDYFEAIGRPPLLQHTWSLAVESQFYLIWPIILLLVLKRFGKKIIPFAALLIALVSASLLFYVSLQLDASSDVSHIYFGTDTHSVGLFLGSALAVSWIPQNFKSEVSKRAQNFIDFIGVFGLIGILASFLLIDESSPTAYKIAFPLAAVFGVAIITSIVHPASRFAPILQNRVLLWVGERSYAIYLWHWVIFQISRPSVDIEGEDWALIAVRILIVLALADISLKLVELPIRSGAVEYWFKGMKYRTASVRKRQKVLVISSISILVISLSALSTNAVISSNRATAALEESLTGEPVVSEPVVSESETAVINPSQAIWLTGDSVILGIRNALSAIQPIIIVNARVGRQAPELLEEMQKDVEKAAGATVVMDLGNNDLLQPETVRAIFTLANESPRIVVVNTAVPRPYKGPNNQIIEDIAREFSNVRVVDWNEISKDHPEYFAPDGVHLVPTGVTAYVMAIDEALK</sequence>
<feature type="domain" description="Acyltransferase 3" evidence="9">
    <location>
        <begin position="11"/>
        <end position="343"/>
    </location>
</feature>
<dbReference type="GO" id="GO:0005886">
    <property type="term" value="C:plasma membrane"/>
    <property type="evidence" value="ECO:0007669"/>
    <property type="project" value="UniProtKB-SubCell"/>
</dbReference>
<dbReference type="SUPFAM" id="SSF52266">
    <property type="entry name" value="SGNH hydrolase"/>
    <property type="match status" value="1"/>
</dbReference>
<dbReference type="Pfam" id="PF01757">
    <property type="entry name" value="Acyl_transf_3"/>
    <property type="match status" value="1"/>
</dbReference>
<protein>
    <recommendedName>
        <fullName evidence="9">Acyltransferase 3 domain-containing protein</fullName>
    </recommendedName>
</protein>
<feature type="transmembrane region" description="Helical" evidence="8">
    <location>
        <begin position="37"/>
        <end position="57"/>
    </location>
</feature>
<keyword evidence="4 8" id="KW-0812">Transmembrane</keyword>
<keyword evidence="5 8" id="KW-1133">Transmembrane helix</keyword>
<dbReference type="GO" id="GO:0009103">
    <property type="term" value="P:lipopolysaccharide biosynthetic process"/>
    <property type="evidence" value="ECO:0007669"/>
    <property type="project" value="TreeGrafter"/>
</dbReference>
<dbReference type="EMBL" id="JNSK01000129">
    <property type="protein sequence ID" value="KGA14437.1"/>
    <property type="molecule type" value="Genomic_DNA"/>
</dbReference>
<evidence type="ECO:0000256" key="5">
    <source>
        <dbReference type="ARBA" id="ARBA00022989"/>
    </source>
</evidence>
<comment type="subcellular location">
    <subcellularLocation>
        <location evidence="1">Cell membrane</location>
        <topology evidence="1">Multi-pass membrane protein</topology>
    </subcellularLocation>
</comment>
<evidence type="ECO:0000256" key="7">
    <source>
        <dbReference type="ARBA" id="ARBA00023315"/>
    </source>
</evidence>
<proteinExistence type="predicted"/>
<feature type="transmembrane region" description="Helical" evidence="8">
    <location>
        <begin position="210"/>
        <end position="227"/>
    </location>
</feature>
<evidence type="ECO:0000256" key="6">
    <source>
        <dbReference type="ARBA" id="ARBA00023136"/>
    </source>
</evidence>
<dbReference type="InterPro" id="IPR036514">
    <property type="entry name" value="SGNH_hydro_sf"/>
</dbReference>
<evidence type="ECO:0000256" key="1">
    <source>
        <dbReference type="ARBA" id="ARBA00004651"/>
    </source>
</evidence>
<feature type="transmembrane region" description="Helical" evidence="8">
    <location>
        <begin position="263"/>
        <end position="286"/>
    </location>
</feature>
<gene>
    <name evidence="10" type="ORF">GM50_19775</name>
</gene>
<dbReference type="InterPro" id="IPR050879">
    <property type="entry name" value="Acyltransferase_3"/>
</dbReference>
<feature type="transmembrane region" description="Helical" evidence="8">
    <location>
        <begin position="142"/>
        <end position="162"/>
    </location>
</feature>
<keyword evidence="7" id="KW-0012">Acyltransferase</keyword>
<feature type="transmembrane region" description="Helical" evidence="8">
    <location>
        <begin position="239"/>
        <end position="257"/>
    </location>
</feature>
<evidence type="ECO:0000256" key="4">
    <source>
        <dbReference type="ARBA" id="ARBA00022692"/>
    </source>
</evidence>
<evidence type="ECO:0000256" key="8">
    <source>
        <dbReference type="SAM" id="Phobius"/>
    </source>
</evidence>
<keyword evidence="2" id="KW-1003">Cell membrane</keyword>
<evidence type="ECO:0000259" key="9">
    <source>
        <dbReference type="Pfam" id="PF01757"/>
    </source>
</evidence>
<reference evidence="10" key="1">
    <citation type="submission" date="2014-05" db="EMBL/GenBank/DDBJ databases">
        <title>Key roles for freshwater Actinobacteria revealed by deep metagenomic sequencing.</title>
        <authorList>
            <person name="Ghai R."/>
            <person name="Mizuno C.M."/>
            <person name="Picazo A."/>
            <person name="Camacho A."/>
            <person name="Rodriguez-Valera F."/>
        </authorList>
    </citation>
    <scope>NUCLEOTIDE SEQUENCE</scope>
</reference>
<keyword evidence="3" id="KW-0808">Transferase</keyword>
<feature type="transmembrane region" description="Helical" evidence="8">
    <location>
        <begin position="12"/>
        <end position="31"/>
    </location>
</feature>
<name>A0A094PTK5_9ZZZZ</name>
<feature type="transmembrane region" description="Helical" evidence="8">
    <location>
        <begin position="169"/>
        <end position="190"/>
    </location>
</feature>